<accession>A0AAU7Z4Q1</accession>
<dbReference type="AlphaFoldDB" id="A0AAU7Z4Q1"/>
<evidence type="ECO:0008006" key="2">
    <source>
        <dbReference type="Google" id="ProtNLM"/>
    </source>
</evidence>
<dbReference type="EMBL" id="CP132938">
    <property type="protein sequence ID" value="XCB23726.1"/>
    <property type="molecule type" value="Genomic_DNA"/>
</dbReference>
<gene>
    <name evidence="1" type="ORF">RBB81_07320</name>
</gene>
<dbReference type="KEGG" id="tgi:RBB81_07320"/>
<sequence length="320" mass="35548">MRVGEKFRWVDDRGMAESGLQRVVGVDWSGDKGPGQRRKIWAGVWTASSKGGKVTLESGRTREELMAWLVEMSRETPRMVVGFDFSFSYPAWFLRELGIGSAPEFWELVAGGRGEEWLHRDCEDVRFWGRVGPMRHGKKPAEFSGEHAHRMLRRAETVLKVRAEMTDPLQVAKIAGIAPKSVFQIGGAGAVGTASLRGMPGLLVLRAAGFRIWPYDEPDVKRAPLVVEIYTRLMTGAVTKSSEVARTAYLAKKRRESALYAGLSRGVVAKARASEDAFDALVSAMVMVEHRGEFAGLRKTEDEVFRMEGQTWVPGLAPLH</sequence>
<organism evidence="1">
    <name type="scientific">Tunturiibacter gelidiferens</name>
    <dbReference type="NCBI Taxonomy" id="3069689"/>
    <lineage>
        <taxon>Bacteria</taxon>
        <taxon>Pseudomonadati</taxon>
        <taxon>Acidobacteriota</taxon>
        <taxon>Terriglobia</taxon>
        <taxon>Terriglobales</taxon>
        <taxon>Acidobacteriaceae</taxon>
        <taxon>Tunturiibacter</taxon>
    </lineage>
</organism>
<reference evidence="1" key="2">
    <citation type="journal article" date="2024" name="Environ. Microbiol.">
        <title>Genome analysis and description of Tunturibacter gen. nov. expands the diversity of Terriglobia in tundra soils.</title>
        <authorList>
            <person name="Messyasz A."/>
            <person name="Mannisto M.K."/>
            <person name="Kerkhof L.J."/>
            <person name="Haggblom M.M."/>
        </authorList>
    </citation>
    <scope>NUCLEOTIDE SEQUENCE</scope>
    <source>
        <strain evidence="1">M8UP39</strain>
    </source>
</reference>
<name>A0AAU7Z4Q1_9BACT</name>
<protein>
    <recommendedName>
        <fullName evidence="2">DUF429 domain-containing protein</fullName>
    </recommendedName>
</protein>
<evidence type="ECO:0000313" key="1">
    <source>
        <dbReference type="EMBL" id="XCB23726.1"/>
    </source>
</evidence>
<reference evidence="1" key="1">
    <citation type="submission" date="2023-08" db="EMBL/GenBank/DDBJ databases">
        <authorList>
            <person name="Messyasz A."/>
            <person name="Mannisto M.K."/>
            <person name="Kerkhof L.J."/>
            <person name="Haggblom M."/>
        </authorList>
    </citation>
    <scope>NUCLEOTIDE SEQUENCE</scope>
    <source>
        <strain evidence="1">M8UP39</strain>
    </source>
</reference>
<dbReference type="RefSeq" id="WP_353073231.1">
    <property type="nucleotide sequence ID" value="NZ_CP132938.1"/>
</dbReference>
<proteinExistence type="predicted"/>